<dbReference type="Proteomes" id="UP000006038">
    <property type="component" value="Unassembled WGS sequence"/>
</dbReference>
<dbReference type="Gene3D" id="2.20.25.630">
    <property type="match status" value="1"/>
</dbReference>
<dbReference type="InterPro" id="IPR050800">
    <property type="entry name" value="ARTD/PARP"/>
</dbReference>
<evidence type="ECO:0000259" key="4">
    <source>
        <dbReference type="PROSITE" id="PS50800"/>
    </source>
</evidence>
<name>J3KUT4_ORYBR</name>
<dbReference type="Gramene" id="OB0079G10030.1">
    <property type="protein sequence ID" value="OB0079G10030.1"/>
    <property type="gene ID" value="OB0079G10030"/>
</dbReference>
<dbReference type="InterPro" id="IPR012982">
    <property type="entry name" value="PARP1-like_PADR1_Zn_ribbon"/>
</dbReference>
<proteinExistence type="predicted"/>
<reference evidence="5" key="1">
    <citation type="submission" date="2015-06" db="UniProtKB">
        <authorList>
            <consortium name="EnsemblPlants"/>
        </authorList>
    </citation>
    <scope>IDENTIFICATION</scope>
</reference>
<dbReference type="InterPro" id="IPR038650">
    <property type="entry name" value="PADR1_C_dom_sf"/>
</dbReference>
<dbReference type="HOGENOM" id="CLU_797819_0_0_1"/>
<dbReference type="PANTHER" id="PTHR10459">
    <property type="entry name" value="DNA LIGASE"/>
    <property type="match status" value="1"/>
</dbReference>
<dbReference type="GO" id="GO:0070212">
    <property type="term" value="P:protein poly-ADP-ribosylation"/>
    <property type="evidence" value="ECO:0007669"/>
    <property type="project" value="TreeGrafter"/>
</dbReference>
<dbReference type="PROSITE" id="PS50800">
    <property type="entry name" value="SAP"/>
    <property type="match status" value="1"/>
</dbReference>
<dbReference type="STRING" id="4533.J3KUT4"/>
<dbReference type="SMART" id="SM01335">
    <property type="entry name" value="PADR1"/>
    <property type="match status" value="1"/>
</dbReference>
<keyword evidence="3" id="KW-0520">NAD</keyword>
<evidence type="ECO:0000256" key="3">
    <source>
        <dbReference type="ARBA" id="ARBA00023027"/>
    </source>
</evidence>
<dbReference type="Pfam" id="PF08063">
    <property type="entry name" value="Zn_ribbon_PADR1"/>
    <property type="match status" value="1"/>
</dbReference>
<keyword evidence="2" id="KW-0808">Transferase</keyword>
<dbReference type="EnsemblPlants" id="OB0079G10030.1">
    <property type="protein sequence ID" value="OB0079G10030.1"/>
    <property type="gene ID" value="OB0079G10030"/>
</dbReference>
<sequence>MSPAANVEKFTGWEVLSHEDKGAVLDLVKKDAPKTAPKIDRSISEGAQNKGKVVVSCESNASSTDLQEKLKEQRGTLWKLKDELKKHVSTAELRNMLDANGQDTSGPERHLLDSCADGMLFGALGHCPVCSSFLYYHGGQYHYNGYVSEWSKCTYPTTDPVRSKKKWKIPDEMDNDYLAKWFKPQKVKKPERVLPPMSPEKSLSQSTVGDGLDKLRVSIVAQSKDVVDILKHNLKMCEECLSHVEFAYNRVMHSTTKMSPKLMPKADGPFKIIDKINDNIMVLAIHSMSLIQSPTWEWRMRCVKDDSNSGGEDDDDISNVNIVMPNPQTQPMYKDQSRVLVLANLIIK</sequence>
<dbReference type="PROSITE" id="PS52007">
    <property type="entry name" value="PADR1"/>
    <property type="match status" value="1"/>
</dbReference>
<dbReference type="Gene3D" id="1.10.20.130">
    <property type="match status" value="1"/>
</dbReference>
<dbReference type="GO" id="GO:0008270">
    <property type="term" value="F:zinc ion binding"/>
    <property type="evidence" value="ECO:0007669"/>
    <property type="project" value="InterPro"/>
</dbReference>
<dbReference type="InterPro" id="IPR049296">
    <property type="entry name" value="PARP1-like_PADR1_N"/>
</dbReference>
<dbReference type="AlphaFoldDB" id="J3KUT4"/>
<evidence type="ECO:0000256" key="2">
    <source>
        <dbReference type="ARBA" id="ARBA00022679"/>
    </source>
</evidence>
<dbReference type="GO" id="GO:1990404">
    <property type="term" value="F:NAD+-protein mono-ADP-ribosyltransferase activity"/>
    <property type="evidence" value="ECO:0007669"/>
    <property type="project" value="TreeGrafter"/>
</dbReference>
<evidence type="ECO:0000313" key="5">
    <source>
        <dbReference type="EnsemblPlants" id="OB0079G10030.1"/>
    </source>
</evidence>
<dbReference type="GO" id="GO:0006302">
    <property type="term" value="P:double-strand break repair"/>
    <property type="evidence" value="ECO:0007669"/>
    <property type="project" value="TreeGrafter"/>
</dbReference>
<organism evidence="5">
    <name type="scientific">Oryza brachyantha</name>
    <name type="common">malo sina</name>
    <dbReference type="NCBI Taxonomy" id="4533"/>
    <lineage>
        <taxon>Eukaryota</taxon>
        <taxon>Viridiplantae</taxon>
        <taxon>Streptophyta</taxon>
        <taxon>Embryophyta</taxon>
        <taxon>Tracheophyta</taxon>
        <taxon>Spermatophyta</taxon>
        <taxon>Magnoliopsida</taxon>
        <taxon>Liliopsida</taxon>
        <taxon>Poales</taxon>
        <taxon>Poaceae</taxon>
        <taxon>BOP clade</taxon>
        <taxon>Oryzoideae</taxon>
        <taxon>Oryzeae</taxon>
        <taxon>Oryzinae</taxon>
        <taxon>Oryza</taxon>
    </lineage>
</organism>
<dbReference type="Pfam" id="PF21728">
    <property type="entry name" value="PADR1_N"/>
    <property type="match status" value="1"/>
</dbReference>
<dbReference type="eggNOG" id="KOG1037">
    <property type="taxonomic scope" value="Eukaryota"/>
</dbReference>
<evidence type="ECO:0000313" key="6">
    <source>
        <dbReference type="Proteomes" id="UP000006038"/>
    </source>
</evidence>
<keyword evidence="6" id="KW-1185">Reference proteome</keyword>
<protein>
    <recommendedName>
        <fullName evidence="4">SAP domain-containing protein</fullName>
    </recommendedName>
</protein>
<feature type="domain" description="SAP" evidence="4">
    <location>
        <begin position="85"/>
        <end position="119"/>
    </location>
</feature>
<dbReference type="FunFam" id="2.20.25.630:FF:000001">
    <property type="entry name" value="Poly [ADP-ribose] polymerase"/>
    <property type="match status" value="1"/>
</dbReference>
<evidence type="ECO:0000256" key="1">
    <source>
        <dbReference type="ARBA" id="ARBA00022676"/>
    </source>
</evidence>
<keyword evidence="1" id="KW-0328">Glycosyltransferase</keyword>
<dbReference type="PANTHER" id="PTHR10459:SF80">
    <property type="entry name" value="POLY [ADP-RIBOSE] POLYMERASE 1"/>
    <property type="match status" value="1"/>
</dbReference>
<dbReference type="GO" id="GO:0003950">
    <property type="term" value="F:NAD+ poly-ADP-ribosyltransferase activity"/>
    <property type="evidence" value="ECO:0007669"/>
    <property type="project" value="TreeGrafter"/>
</dbReference>
<accession>J3KUT4</accession>
<dbReference type="GO" id="GO:0005730">
    <property type="term" value="C:nucleolus"/>
    <property type="evidence" value="ECO:0007669"/>
    <property type="project" value="TreeGrafter"/>
</dbReference>
<dbReference type="InterPro" id="IPR003034">
    <property type="entry name" value="SAP_dom"/>
</dbReference>
<dbReference type="FunFam" id="1.10.20.130:FF:000001">
    <property type="entry name" value="Poly [ADP-ribose] polymerase"/>
    <property type="match status" value="1"/>
</dbReference>